<reference evidence="2" key="1">
    <citation type="journal article" date="2017" name="Nat. Ecol. Evol.">
        <title>Genome expansion and lineage-specific genetic innovations in the forest pathogenic fungi Armillaria.</title>
        <authorList>
            <person name="Sipos G."/>
            <person name="Prasanna A.N."/>
            <person name="Walter M.C."/>
            <person name="O'Connor E."/>
            <person name="Balint B."/>
            <person name="Krizsan K."/>
            <person name="Kiss B."/>
            <person name="Hess J."/>
            <person name="Varga T."/>
            <person name="Slot J."/>
            <person name="Riley R."/>
            <person name="Boka B."/>
            <person name="Rigling D."/>
            <person name="Barry K."/>
            <person name="Lee J."/>
            <person name="Mihaltcheva S."/>
            <person name="LaButti K."/>
            <person name="Lipzen A."/>
            <person name="Waldron R."/>
            <person name="Moloney N.M."/>
            <person name="Sperisen C."/>
            <person name="Kredics L."/>
            <person name="Vagvoelgyi C."/>
            <person name="Patrignani A."/>
            <person name="Fitzpatrick D."/>
            <person name="Nagy I."/>
            <person name="Doyle S."/>
            <person name="Anderson J.B."/>
            <person name="Grigoriev I.V."/>
            <person name="Gueldener U."/>
            <person name="Muensterkoetter M."/>
            <person name="Nagy L.G."/>
        </authorList>
    </citation>
    <scope>NUCLEOTIDE SEQUENCE [LARGE SCALE GENOMIC DNA]</scope>
    <source>
        <strain evidence="2">Ar21-2</strain>
    </source>
</reference>
<keyword evidence="2" id="KW-1185">Reference proteome</keyword>
<protein>
    <recommendedName>
        <fullName evidence="3">F-box domain-containing protein</fullName>
    </recommendedName>
</protein>
<dbReference type="STRING" id="47427.A0A2H3D7B7"/>
<organism evidence="1 2">
    <name type="scientific">Armillaria gallica</name>
    <name type="common">Bulbous honey fungus</name>
    <name type="synonym">Armillaria bulbosa</name>
    <dbReference type="NCBI Taxonomy" id="47427"/>
    <lineage>
        <taxon>Eukaryota</taxon>
        <taxon>Fungi</taxon>
        <taxon>Dikarya</taxon>
        <taxon>Basidiomycota</taxon>
        <taxon>Agaricomycotina</taxon>
        <taxon>Agaricomycetes</taxon>
        <taxon>Agaricomycetidae</taxon>
        <taxon>Agaricales</taxon>
        <taxon>Marasmiineae</taxon>
        <taxon>Physalacriaceae</taxon>
        <taxon>Armillaria</taxon>
    </lineage>
</organism>
<dbReference type="Proteomes" id="UP000217790">
    <property type="component" value="Unassembled WGS sequence"/>
</dbReference>
<evidence type="ECO:0008006" key="3">
    <source>
        <dbReference type="Google" id="ProtNLM"/>
    </source>
</evidence>
<evidence type="ECO:0000313" key="1">
    <source>
        <dbReference type="EMBL" id="PBK84967.1"/>
    </source>
</evidence>
<sequence>MELHLDLVKLRADRTIVLNFDVHCCRQTGLQRQRSNPSSQMINALTLCNRHLQILPTIFPLNADMDACLKCAFSAICPYNPLVSAIDLLRRRFSSLDVSQASMLKDMDNLEQELDVIEPLFVQIRDQREKVLKDLHGCNGLLAPIRCLPRETLLQIFGLASSDIPDPGGVPWILGEVCSTWWSISRFCPSLRTRNNVP</sequence>
<name>A0A2H3D7B7_ARMGA</name>
<dbReference type="AlphaFoldDB" id="A0A2H3D7B7"/>
<evidence type="ECO:0000313" key="2">
    <source>
        <dbReference type="Proteomes" id="UP000217790"/>
    </source>
</evidence>
<proteinExistence type="predicted"/>
<gene>
    <name evidence="1" type="ORF">ARMGADRAFT_1087869</name>
</gene>
<dbReference type="OrthoDB" id="2972553at2759"/>
<dbReference type="EMBL" id="KZ293694">
    <property type="protein sequence ID" value="PBK84967.1"/>
    <property type="molecule type" value="Genomic_DNA"/>
</dbReference>
<accession>A0A2H3D7B7</accession>
<dbReference type="InParanoid" id="A0A2H3D7B7"/>